<feature type="region of interest" description="Disordered" evidence="6">
    <location>
        <begin position="189"/>
        <end position="214"/>
    </location>
</feature>
<protein>
    <recommendedName>
        <fullName evidence="7">RING-type domain-containing protein</fullName>
    </recommendedName>
</protein>
<dbReference type="PROSITE" id="PS00518">
    <property type="entry name" value="ZF_RING_1"/>
    <property type="match status" value="1"/>
</dbReference>
<evidence type="ECO:0000313" key="8">
    <source>
        <dbReference type="EMBL" id="KAF1986653.1"/>
    </source>
</evidence>
<dbReference type="PANTHER" id="PTHR13063:SF10">
    <property type="entry name" value="NITRIC OXIDE SYNTHASE-INTERACTING PROTEIN"/>
    <property type="match status" value="1"/>
</dbReference>
<keyword evidence="4" id="KW-0539">Nucleus</keyword>
<keyword evidence="2 5" id="KW-0863">Zinc-finger</keyword>
<keyword evidence="1" id="KW-0479">Metal-binding</keyword>
<dbReference type="OrthoDB" id="116827at2759"/>
<dbReference type="SUPFAM" id="SSF57850">
    <property type="entry name" value="RING/U-box"/>
    <property type="match status" value="1"/>
</dbReference>
<dbReference type="EMBL" id="ML977156">
    <property type="protein sequence ID" value="KAF1986653.1"/>
    <property type="molecule type" value="Genomic_DNA"/>
</dbReference>
<feature type="domain" description="RING-type" evidence="7">
    <location>
        <begin position="252"/>
        <end position="308"/>
    </location>
</feature>
<comment type="subcellular location">
    <subcellularLocation>
        <location evidence="4">Nucleus</location>
    </subcellularLocation>
</comment>
<dbReference type="GO" id="GO:0061630">
    <property type="term" value="F:ubiquitin protein ligase activity"/>
    <property type="evidence" value="ECO:0007669"/>
    <property type="project" value="InterPro"/>
</dbReference>
<evidence type="ECO:0000259" key="7">
    <source>
        <dbReference type="PROSITE" id="PS50089"/>
    </source>
</evidence>
<dbReference type="InterPro" id="IPR027370">
    <property type="entry name" value="Znf-RING_euk"/>
</dbReference>
<dbReference type="GO" id="GO:0008270">
    <property type="term" value="F:zinc ion binding"/>
    <property type="evidence" value="ECO:0007669"/>
    <property type="project" value="UniProtKB-KW"/>
</dbReference>
<dbReference type="InterPro" id="IPR016818">
    <property type="entry name" value="NOSIP"/>
</dbReference>
<dbReference type="Pfam" id="PF13445">
    <property type="entry name" value="zf-RING_UBOX"/>
    <property type="match status" value="1"/>
</dbReference>
<dbReference type="GO" id="GO:0005634">
    <property type="term" value="C:nucleus"/>
    <property type="evidence" value="ECO:0007669"/>
    <property type="project" value="UniProtKB-SubCell"/>
</dbReference>
<comment type="similarity">
    <text evidence="4">Belongs to the NOSIP family.</text>
</comment>
<proteinExistence type="inferred from homology"/>
<evidence type="ECO:0000256" key="6">
    <source>
        <dbReference type="SAM" id="MobiDB-lite"/>
    </source>
</evidence>
<reference evidence="8" key="1">
    <citation type="journal article" date="2020" name="Stud. Mycol.">
        <title>101 Dothideomycetes genomes: a test case for predicting lifestyles and emergence of pathogens.</title>
        <authorList>
            <person name="Haridas S."/>
            <person name="Albert R."/>
            <person name="Binder M."/>
            <person name="Bloem J."/>
            <person name="Labutti K."/>
            <person name="Salamov A."/>
            <person name="Andreopoulos B."/>
            <person name="Baker S."/>
            <person name="Barry K."/>
            <person name="Bills G."/>
            <person name="Bluhm B."/>
            <person name="Cannon C."/>
            <person name="Castanera R."/>
            <person name="Culley D."/>
            <person name="Daum C."/>
            <person name="Ezra D."/>
            <person name="Gonzalez J."/>
            <person name="Henrissat B."/>
            <person name="Kuo A."/>
            <person name="Liang C."/>
            <person name="Lipzen A."/>
            <person name="Lutzoni F."/>
            <person name="Magnuson J."/>
            <person name="Mondo S."/>
            <person name="Nolan M."/>
            <person name="Ohm R."/>
            <person name="Pangilinan J."/>
            <person name="Park H.-J."/>
            <person name="Ramirez L."/>
            <person name="Alfaro M."/>
            <person name="Sun H."/>
            <person name="Tritt A."/>
            <person name="Yoshinaga Y."/>
            <person name="Zwiers L.-H."/>
            <person name="Turgeon B."/>
            <person name="Goodwin S."/>
            <person name="Spatafora J."/>
            <person name="Crous P."/>
            <person name="Grigoriev I."/>
        </authorList>
    </citation>
    <scope>NUCLEOTIDE SEQUENCE</scope>
    <source>
        <strain evidence="8">CBS 113979</strain>
    </source>
</reference>
<keyword evidence="3" id="KW-0862">Zinc</keyword>
<evidence type="ECO:0000256" key="3">
    <source>
        <dbReference type="ARBA" id="ARBA00022833"/>
    </source>
</evidence>
<feature type="compositionally biased region" description="Polar residues" evidence="6">
    <location>
        <begin position="189"/>
        <end position="207"/>
    </location>
</feature>
<evidence type="ECO:0000256" key="5">
    <source>
        <dbReference type="PROSITE-ProRule" id="PRU00175"/>
    </source>
</evidence>
<evidence type="ECO:0000313" key="9">
    <source>
        <dbReference type="Proteomes" id="UP000800041"/>
    </source>
</evidence>
<dbReference type="PIRSF" id="PIRSF023577">
    <property type="entry name" value="ENOS_interacting"/>
    <property type="match status" value="1"/>
</dbReference>
<evidence type="ECO:0000256" key="1">
    <source>
        <dbReference type="ARBA" id="ARBA00022723"/>
    </source>
</evidence>
<gene>
    <name evidence="8" type="ORF">K402DRAFT_355479</name>
</gene>
<dbReference type="Gene3D" id="3.30.40.10">
    <property type="entry name" value="Zinc/RING finger domain, C3HC4 (zinc finger)"/>
    <property type="match status" value="2"/>
</dbReference>
<evidence type="ECO:0000256" key="4">
    <source>
        <dbReference type="PIRNR" id="PIRNR023577"/>
    </source>
</evidence>
<dbReference type="InterPro" id="IPR013083">
    <property type="entry name" value="Znf_RING/FYVE/PHD"/>
</dbReference>
<dbReference type="PANTHER" id="PTHR13063">
    <property type="entry name" value="ENOS INTERACTING PROTEIN"/>
    <property type="match status" value="1"/>
</dbReference>
<sequence>MSHSKRNTSLAFFTSYERSLLKSSWGSQSTRLTRESFLPFGSCKLCLMPAQDPVACPHGDVFCRECAMNNLLAQREEIKRLDKDMQKQRKKEAEKESQLDDEATQRAIKEFELVQMGLEKKLGKDGARRIVGRESGTITVEENDSTSQRGQKRKFQADELLKLAEQDQKKTKGILDEERRNAAKSTLPSFWVPSQTPTGAENSNASLKPQKLTPVCPGSSEDAIHHYSLKALTKMNFTEENDAATGDRIRSCPSCRKKLSNATKAMLAVPCGHVLCKPCVSKFMTPDLKPDVHNPDAEYGVMRCHVCEADLTTPVASKGKEKNKDKPNKGLVEIQSEGTGFAGGGKSTVEKRGIAFQC</sequence>
<dbReference type="InterPro" id="IPR001841">
    <property type="entry name" value="Znf_RING"/>
</dbReference>
<dbReference type="PROSITE" id="PS50089">
    <property type="entry name" value="ZF_RING_2"/>
    <property type="match status" value="1"/>
</dbReference>
<keyword evidence="9" id="KW-1185">Reference proteome</keyword>
<dbReference type="AlphaFoldDB" id="A0A6G1H0A6"/>
<name>A0A6G1H0A6_9PEZI</name>
<feature type="region of interest" description="Disordered" evidence="6">
    <location>
        <begin position="83"/>
        <end position="102"/>
    </location>
</feature>
<dbReference type="InterPro" id="IPR017907">
    <property type="entry name" value="Znf_RING_CS"/>
</dbReference>
<dbReference type="FunFam" id="3.30.40.10:FF:000673">
    <property type="entry name" value="RING finger domain protein, putative"/>
    <property type="match status" value="1"/>
</dbReference>
<accession>A0A6G1H0A6</accession>
<dbReference type="Proteomes" id="UP000800041">
    <property type="component" value="Unassembled WGS sequence"/>
</dbReference>
<evidence type="ECO:0000256" key="2">
    <source>
        <dbReference type="ARBA" id="ARBA00022771"/>
    </source>
</evidence>
<organism evidence="8 9">
    <name type="scientific">Aulographum hederae CBS 113979</name>
    <dbReference type="NCBI Taxonomy" id="1176131"/>
    <lineage>
        <taxon>Eukaryota</taxon>
        <taxon>Fungi</taxon>
        <taxon>Dikarya</taxon>
        <taxon>Ascomycota</taxon>
        <taxon>Pezizomycotina</taxon>
        <taxon>Dothideomycetes</taxon>
        <taxon>Pleosporomycetidae</taxon>
        <taxon>Aulographales</taxon>
        <taxon>Aulographaceae</taxon>
    </lineage>
</organism>